<dbReference type="Gene3D" id="2.40.160.10">
    <property type="entry name" value="Porin"/>
    <property type="match status" value="1"/>
</dbReference>
<dbReference type="InterPro" id="IPR023614">
    <property type="entry name" value="Porin_dom_sf"/>
</dbReference>
<dbReference type="Pfam" id="PF13609">
    <property type="entry name" value="Porin_4"/>
    <property type="match status" value="1"/>
</dbReference>
<comment type="caution">
    <text evidence="6">The sequence shown here is derived from an EMBL/GenBank/DDBJ whole genome shotgun (WGS) entry which is preliminary data.</text>
</comment>
<feature type="signal peptide" evidence="4">
    <location>
        <begin position="1"/>
        <end position="20"/>
    </location>
</feature>
<dbReference type="EMBL" id="BBMS01000009">
    <property type="protein sequence ID" value="GAL25419.1"/>
    <property type="molecule type" value="Genomic_DNA"/>
</dbReference>
<sequence>MKKTLLAVVLPTLFVTGANAAEIFKSEEGSAEFYGQIRTEITSVNDSETDTRTTNLNTSGSRGGINAKYNVNDDLYVHGLVEFGLPGNGEVAGRLHYAGFGGDWGKVSLGRQYTTQDDFYGADFSYWFGGSGIRYLASASFKHDNYIKYAFDGENFSIGAGYGLDENNSAPSTAQLFGSANFGDFDFILGGATDKDEESGVGKLESTAYTGSVGYTF</sequence>
<dbReference type="PANTHER" id="PTHR34501">
    <property type="entry name" value="PROTEIN YDDL-RELATED"/>
    <property type="match status" value="1"/>
</dbReference>
<evidence type="ECO:0000256" key="1">
    <source>
        <dbReference type="ARBA" id="ARBA00004571"/>
    </source>
</evidence>
<name>A0ABQ0J9H0_9VIBR</name>
<keyword evidence="3" id="KW-0472">Membrane</keyword>
<protein>
    <submittedName>
        <fullName evidence="6">Outer membrane protein OmpT</fullName>
    </submittedName>
</protein>
<dbReference type="InterPro" id="IPR050298">
    <property type="entry name" value="Gram-neg_bact_OMP"/>
</dbReference>
<evidence type="ECO:0000256" key="2">
    <source>
        <dbReference type="ARBA" id="ARBA00022729"/>
    </source>
</evidence>
<dbReference type="Proteomes" id="UP000029223">
    <property type="component" value="Unassembled WGS sequence"/>
</dbReference>
<proteinExistence type="predicted"/>
<feature type="chain" id="PRO_5046612225" evidence="4">
    <location>
        <begin position="21"/>
        <end position="217"/>
    </location>
</feature>
<feature type="domain" description="Porin" evidence="5">
    <location>
        <begin position="10"/>
        <end position="215"/>
    </location>
</feature>
<evidence type="ECO:0000259" key="5">
    <source>
        <dbReference type="Pfam" id="PF13609"/>
    </source>
</evidence>
<keyword evidence="7" id="KW-1185">Reference proteome</keyword>
<organism evidence="6 7">
    <name type="scientific">Vibrio variabilis</name>
    <dbReference type="NCBI Taxonomy" id="990271"/>
    <lineage>
        <taxon>Bacteria</taxon>
        <taxon>Pseudomonadati</taxon>
        <taxon>Pseudomonadota</taxon>
        <taxon>Gammaproteobacteria</taxon>
        <taxon>Vibrionales</taxon>
        <taxon>Vibrionaceae</taxon>
        <taxon>Vibrio</taxon>
    </lineage>
</organism>
<reference evidence="7" key="2">
    <citation type="submission" date="2014-09" db="EMBL/GenBank/DDBJ databases">
        <authorList>
            <consortium name="NBRP consortium"/>
            <person name="Sawabe T."/>
            <person name="Meirelles P."/>
            <person name="Nakanishi M."/>
            <person name="Sayaka M."/>
            <person name="Hattori M."/>
            <person name="Ohkuma M."/>
        </authorList>
    </citation>
    <scope>NUCLEOTIDE SEQUENCE [LARGE SCALE GENOMIC DNA]</scope>
    <source>
        <strain evidence="7">JCM 19239</strain>
    </source>
</reference>
<evidence type="ECO:0000313" key="6">
    <source>
        <dbReference type="EMBL" id="GAL25419.1"/>
    </source>
</evidence>
<reference evidence="7" key="1">
    <citation type="submission" date="2014-09" db="EMBL/GenBank/DDBJ databases">
        <title>Vibrio variabilis JCM 19239. (C206) whole genome shotgun sequence.</title>
        <authorList>
            <person name="Sawabe T."/>
            <person name="Meirelles P."/>
            <person name="Nakanishi M."/>
            <person name="Sayaka M."/>
            <person name="Hattori M."/>
            <person name="Ohkuma M."/>
        </authorList>
    </citation>
    <scope>NUCLEOTIDE SEQUENCE [LARGE SCALE GENOMIC DNA]</scope>
    <source>
        <strain evidence="7">JCM 19239</strain>
    </source>
</reference>
<keyword evidence="2 4" id="KW-0732">Signal</keyword>
<dbReference type="PANTHER" id="PTHR34501:SF2">
    <property type="entry name" value="OUTER MEMBRANE PORIN F-RELATED"/>
    <property type="match status" value="1"/>
</dbReference>
<dbReference type="SUPFAM" id="SSF56935">
    <property type="entry name" value="Porins"/>
    <property type="match status" value="1"/>
</dbReference>
<comment type="subcellular location">
    <subcellularLocation>
        <location evidence="1">Cell outer membrane</location>
        <topology evidence="1">Multi-pass membrane protein</topology>
    </subcellularLocation>
</comment>
<evidence type="ECO:0000313" key="7">
    <source>
        <dbReference type="Proteomes" id="UP000029223"/>
    </source>
</evidence>
<evidence type="ECO:0000256" key="3">
    <source>
        <dbReference type="ARBA" id="ARBA00023136"/>
    </source>
</evidence>
<dbReference type="InterPro" id="IPR033900">
    <property type="entry name" value="Gram_neg_porin_domain"/>
</dbReference>
<accession>A0ABQ0J9H0</accession>
<gene>
    <name evidence="6" type="ORF">JCM19239_6339</name>
</gene>
<evidence type="ECO:0000256" key="4">
    <source>
        <dbReference type="SAM" id="SignalP"/>
    </source>
</evidence>